<dbReference type="InterPro" id="IPR035965">
    <property type="entry name" value="PAS-like_dom_sf"/>
</dbReference>
<keyword evidence="2" id="KW-1133">Transmembrane helix</keyword>
<dbReference type="PROSITE" id="PS50112">
    <property type="entry name" value="PAS"/>
    <property type="match status" value="1"/>
</dbReference>
<feature type="domain" description="PAC" evidence="4">
    <location>
        <begin position="425"/>
        <end position="476"/>
    </location>
</feature>
<dbReference type="Gene3D" id="3.30.450.20">
    <property type="entry name" value="PAS domain"/>
    <property type="match status" value="1"/>
</dbReference>
<evidence type="ECO:0000256" key="1">
    <source>
        <dbReference type="SAM" id="MobiDB-lite"/>
    </source>
</evidence>
<feature type="transmembrane region" description="Helical" evidence="2">
    <location>
        <begin position="309"/>
        <end position="329"/>
    </location>
</feature>
<dbReference type="InterPro" id="IPR029787">
    <property type="entry name" value="Nucleotide_cyclase"/>
</dbReference>
<protein>
    <submittedName>
        <fullName evidence="6">Uncharacterized protein</fullName>
    </submittedName>
</protein>
<dbReference type="PROSITE" id="PS50113">
    <property type="entry name" value="PAC"/>
    <property type="match status" value="1"/>
</dbReference>
<dbReference type="AlphaFoldDB" id="A0A8J3FET3"/>
<dbReference type="EMBL" id="BMQC01000002">
    <property type="protein sequence ID" value="GGK17165.1"/>
    <property type="molecule type" value="Genomic_DNA"/>
</dbReference>
<dbReference type="PROSITE" id="PS50887">
    <property type="entry name" value="GGDEF"/>
    <property type="match status" value="1"/>
</dbReference>
<proteinExistence type="predicted"/>
<dbReference type="InterPro" id="IPR001610">
    <property type="entry name" value="PAC"/>
</dbReference>
<dbReference type="NCBIfam" id="TIGR00229">
    <property type="entry name" value="sensory_box"/>
    <property type="match status" value="1"/>
</dbReference>
<dbReference type="InterPro" id="IPR052155">
    <property type="entry name" value="Biofilm_reg_signaling"/>
</dbReference>
<feature type="transmembrane region" description="Helical" evidence="2">
    <location>
        <begin position="53"/>
        <end position="73"/>
    </location>
</feature>
<feature type="transmembrane region" description="Helical" evidence="2">
    <location>
        <begin position="280"/>
        <end position="303"/>
    </location>
</feature>
<keyword evidence="2" id="KW-0812">Transmembrane</keyword>
<feature type="transmembrane region" description="Helical" evidence="2">
    <location>
        <begin position="150"/>
        <end position="171"/>
    </location>
</feature>
<dbReference type="Proteomes" id="UP000662200">
    <property type="component" value="Unassembled WGS sequence"/>
</dbReference>
<dbReference type="CDD" id="cd00130">
    <property type="entry name" value="PAS"/>
    <property type="match status" value="1"/>
</dbReference>
<dbReference type="Gene3D" id="3.30.70.270">
    <property type="match status" value="1"/>
</dbReference>
<feature type="transmembrane region" description="Helical" evidence="2">
    <location>
        <begin position="25"/>
        <end position="47"/>
    </location>
</feature>
<feature type="transmembrane region" description="Helical" evidence="2">
    <location>
        <begin position="247"/>
        <end position="268"/>
    </location>
</feature>
<evidence type="ECO:0000313" key="7">
    <source>
        <dbReference type="Proteomes" id="UP000662200"/>
    </source>
</evidence>
<evidence type="ECO:0000259" key="5">
    <source>
        <dbReference type="PROSITE" id="PS50887"/>
    </source>
</evidence>
<feature type="domain" description="PAS" evidence="3">
    <location>
        <begin position="374"/>
        <end position="421"/>
    </location>
</feature>
<dbReference type="SMART" id="SM00086">
    <property type="entry name" value="PAC"/>
    <property type="match status" value="1"/>
</dbReference>
<name>A0A8J3FET3_9ACTN</name>
<gene>
    <name evidence="6" type="ORF">GCM10010124_07150</name>
</gene>
<feature type="transmembrane region" description="Helical" evidence="2">
    <location>
        <begin position="125"/>
        <end position="143"/>
    </location>
</feature>
<evidence type="ECO:0000259" key="3">
    <source>
        <dbReference type="PROSITE" id="PS50112"/>
    </source>
</evidence>
<feature type="transmembrane region" description="Helical" evidence="2">
    <location>
        <begin position="215"/>
        <end position="235"/>
    </location>
</feature>
<dbReference type="SMART" id="SM00091">
    <property type="entry name" value="PAS"/>
    <property type="match status" value="1"/>
</dbReference>
<evidence type="ECO:0000313" key="6">
    <source>
        <dbReference type="EMBL" id="GGK17165.1"/>
    </source>
</evidence>
<dbReference type="SMART" id="SM00267">
    <property type="entry name" value="GGDEF"/>
    <property type="match status" value="1"/>
</dbReference>
<dbReference type="SUPFAM" id="SSF55785">
    <property type="entry name" value="PYP-like sensor domain (PAS domain)"/>
    <property type="match status" value="1"/>
</dbReference>
<dbReference type="CDD" id="cd01949">
    <property type="entry name" value="GGDEF"/>
    <property type="match status" value="1"/>
</dbReference>
<dbReference type="SUPFAM" id="SSF55073">
    <property type="entry name" value="Nucleotide cyclase"/>
    <property type="match status" value="1"/>
</dbReference>
<organism evidence="6 7">
    <name type="scientific">Pilimelia terevasa</name>
    <dbReference type="NCBI Taxonomy" id="53372"/>
    <lineage>
        <taxon>Bacteria</taxon>
        <taxon>Bacillati</taxon>
        <taxon>Actinomycetota</taxon>
        <taxon>Actinomycetes</taxon>
        <taxon>Micromonosporales</taxon>
        <taxon>Micromonosporaceae</taxon>
        <taxon>Pilimelia</taxon>
    </lineage>
</organism>
<comment type="caution">
    <text evidence="6">The sequence shown here is derived from an EMBL/GenBank/DDBJ whole genome shotgun (WGS) entry which is preliminary data.</text>
</comment>
<dbReference type="PANTHER" id="PTHR44757">
    <property type="entry name" value="DIGUANYLATE CYCLASE DGCP"/>
    <property type="match status" value="1"/>
</dbReference>
<evidence type="ECO:0000256" key="2">
    <source>
        <dbReference type="SAM" id="Phobius"/>
    </source>
</evidence>
<dbReference type="PANTHER" id="PTHR44757:SF2">
    <property type="entry name" value="BIOFILM ARCHITECTURE MAINTENANCE PROTEIN MBAA"/>
    <property type="match status" value="1"/>
</dbReference>
<dbReference type="Pfam" id="PF00990">
    <property type="entry name" value="GGDEF"/>
    <property type="match status" value="1"/>
</dbReference>
<keyword evidence="2" id="KW-0472">Membrane</keyword>
<feature type="transmembrane region" description="Helical" evidence="2">
    <location>
        <begin position="183"/>
        <end position="203"/>
    </location>
</feature>
<keyword evidence="7" id="KW-1185">Reference proteome</keyword>
<dbReference type="InterPro" id="IPR043128">
    <property type="entry name" value="Rev_trsase/Diguanyl_cyclase"/>
</dbReference>
<dbReference type="InterPro" id="IPR000700">
    <property type="entry name" value="PAS-assoc_C"/>
</dbReference>
<dbReference type="NCBIfam" id="TIGR00254">
    <property type="entry name" value="GGDEF"/>
    <property type="match status" value="1"/>
</dbReference>
<evidence type="ECO:0000259" key="4">
    <source>
        <dbReference type="PROSITE" id="PS50113"/>
    </source>
</evidence>
<dbReference type="InterPro" id="IPR000014">
    <property type="entry name" value="PAS"/>
</dbReference>
<accession>A0A8J3FET3</accession>
<dbReference type="InterPro" id="IPR000160">
    <property type="entry name" value="GGDEF_dom"/>
</dbReference>
<feature type="region of interest" description="Disordered" evidence="1">
    <location>
        <begin position="1"/>
        <end position="22"/>
    </location>
</feature>
<dbReference type="InterPro" id="IPR013655">
    <property type="entry name" value="PAS_fold_3"/>
</dbReference>
<dbReference type="RefSeq" id="WP_189112725.1">
    <property type="nucleotide sequence ID" value="NZ_BMQC01000002.1"/>
</dbReference>
<reference evidence="6" key="2">
    <citation type="submission" date="2020-09" db="EMBL/GenBank/DDBJ databases">
        <authorList>
            <person name="Sun Q."/>
            <person name="Ohkuma M."/>
        </authorList>
    </citation>
    <scope>NUCLEOTIDE SEQUENCE</scope>
    <source>
        <strain evidence="6">JCM 3091</strain>
    </source>
</reference>
<feature type="domain" description="GGDEF" evidence="5">
    <location>
        <begin position="507"/>
        <end position="637"/>
    </location>
</feature>
<dbReference type="Pfam" id="PF08447">
    <property type="entry name" value="PAS_3"/>
    <property type="match status" value="1"/>
</dbReference>
<reference evidence="6" key="1">
    <citation type="journal article" date="2014" name="Int. J. Syst. Evol. Microbiol.">
        <title>Complete genome sequence of Corynebacterium casei LMG S-19264T (=DSM 44701T), isolated from a smear-ripened cheese.</title>
        <authorList>
            <consortium name="US DOE Joint Genome Institute (JGI-PGF)"/>
            <person name="Walter F."/>
            <person name="Albersmeier A."/>
            <person name="Kalinowski J."/>
            <person name="Ruckert C."/>
        </authorList>
    </citation>
    <scope>NUCLEOTIDE SEQUENCE</scope>
    <source>
        <strain evidence="6">JCM 3091</strain>
    </source>
</reference>
<sequence length="647" mass="68713">MGRQHPDTAPAGAPRPSDGPRWPRWATAGLVLATLALAPLFATHAGGARGQLLLFWGAIAVLDLAAALAAYLVAGRMTDPHVRRFWRMLSGASQLFLVGDVGFGLGETGYLPGLAAQLSLTRELALLMGGGALLWTMLIYPVGRGTGRAGFAFWLDAATVLVGASVVRWYLGVPEGATNGQLAHTTATAGVLLVAVFAGGRIIASDRPAAARTPAYLLVAGAAGEVFFDVVLPLPDASTASGYGLLHLARLLPALLLALAGVVQLGAVRQGTPGVRPAPAVRYPVLPIVMIAVVTSVLVISLPPLPLRSVGVLAGGIAVAALISTRYVLSTRDAVRLQREAERRLAELERHQQLQHALLQYSSDITSIIGRDLRFTFASPAVTRILGFPLDEIVGRPAHTFMHPEDRIQLRPLMRHLRRTPGHTARYQARYRHADGSWRWLEVTATNRMDDPTVAGLVSNSREITQARELQHRLRHEAAHDPVTRLANRAAFLERVTLALAGDGAPPAATVVLVNLDDFRGINDAHGLAAGDEALAAFADVLRGCVRHRDLAARLGGDEFALLLPDTTAGEATLVARRLLDALARPVVVAGQPVHLRASIGIAAAAGREAADLMRAGAEALSAARRQGRHCFAVHDPWSPRSQPVTS</sequence>